<keyword evidence="2" id="KW-1185">Reference proteome</keyword>
<gene>
    <name evidence="1" type="ORF">GCM10010326_00630</name>
</gene>
<name>A0ABQ2ZHJ2_9ACTN</name>
<dbReference type="EMBL" id="BMUU01000001">
    <property type="protein sequence ID" value="GGY13269.1"/>
    <property type="molecule type" value="Genomic_DNA"/>
</dbReference>
<accession>A0ABQ2ZHJ2</accession>
<evidence type="ECO:0000313" key="1">
    <source>
        <dbReference type="EMBL" id="GGY13269.1"/>
    </source>
</evidence>
<organism evidence="1 2">
    <name type="scientific">Streptomyces xanthochromogenes</name>
    <dbReference type="NCBI Taxonomy" id="67384"/>
    <lineage>
        <taxon>Bacteria</taxon>
        <taxon>Bacillati</taxon>
        <taxon>Actinomycetota</taxon>
        <taxon>Actinomycetes</taxon>
        <taxon>Kitasatosporales</taxon>
        <taxon>Streptomycetaceae</taxon>
        <taxon>Streptomyces</taxon>
    </lineage>
</organism>
<dbReference type="Proteomes" id="UP000600946">
    <property type="component" value="Unassembled WGS sequence"/>
</dbReference>
<proteinExistence type="predicted"/>
<reference evidence="2" key="1">
    <citation type="journal article" date="2019" name="Int. J. Syst. Evol. Microbiol.">
        <title>The Global Catalogue of Microorganisms (GCM) 10K type strain sequencing project: providing services to taxonomists for standard genome sequencing and annotation.</title>
        <authorList>
            <consortium name="The Broad Institute Genomics Platform"/>
            <consortium name="The Broad Institute Genome Sequencing Center for Infectious Disease"/>
            <person name="Wu L."/>
            <person name="Ma J."/>
        </authorList>
    </citation>
    <scope>NUCLEOTIDE SEQUENCE [LARGE SCALE GENOMIC DNA]</scope>
    <source>
        <strain evidence="2">JCM 4594</strain>
    </source>
</reference>
<sequence length="162" mass="17737">MTVLDMLIPFARTGRIGAARIGAQLKDVTDALGEPWAHGSSIGADGLPYLYAYGSLEVAICQAHCQVIESIAIQTDLPTMEWPARELVRMETFPGYPTYGDVLRTLGQAGCRWEKYEPLTLEGQCAIRVPASDVIFVFTIEDVEEPQLCNASVAQHRPHTCG</sequence>
<evidence type="ECO:0000313" key="2">
    <source>
        <dbReference type="Proteomes" id="UP000600946"/>
    </source>
</evidence>
<dbReference type="GeneID" id="96288123"/>
<protein>
    <recommendedName>
        <fullName evidence="3">RES domain-containing protein</fullName>
    </recommendedName>
</protein>
<dbReference type="RefSeq" id="WP_190025752.1">
    <property type="nucleotide sequence ID" value="NZ_BMUU01000001.1"/>
</dbReference>
<comment type="caution">
    <text evidence="1">The sequence shown here is derived from an EMBL/GenBank/DDBJ whole genome shotgun (WGS) entry which is preliminary data.</text>
</comment>
<evidence type="ECO:0008006" key="3">
    <source>
        <dbReference type="Google" id="ProtNLM"/>
    </source>
</evidence>